<dbReference type="OrthoDB" id="9757939at2"/>
<evidence type="ECO:0000259" key="3">
    <source>
        <dbReference type="Pfam" id="PF16375"/>
    </source>
</evidence>
<dbReference type="InterPro" id="IPR049046">
    <property type="entry name" value="Beta-AFase-like_GH127_middle"/>
</dbReference>
<keyword evidence="6" id="KW-0378">Hydrolase</keyword>
<dbReference type="Pfam" id="PF20736">
    <property type="entry name" value="Glyco_hydro127M"/>
    <property type="match status" value="1"/>
</dbReference>
<protein>
    <submittedName>
        <fullName evidence="6">Glycosyl hydrolase</fullName>
    </submittedName>
</protein>
<reference evidence="7" key="1">
    <citation type="submission" date="2016-04" db="EMBL/GenBank/DDBJ databases">
        <authorList>
            <person name="Chen L."/>
            <person name="Zhuang W."/>
            <person name="Wang G."/>
        </authorList>
    </citation>
    <scope>NUCLEOTIDE SEQUENCE [LARGE SCALE GENOMIC DNA]</scope>
    <source>
        <strain evidence="7">208</strain>
    </source>
</reference>
<dbReference type="EMBL" id="LWBP01000186">
    <property type="protein sequence ID" value="OQP58908.1"/>
    <property type="molecule type" value="Genomic_DNA"/>
</dbReference>
<accession>A0A1V9FKN0</accession>
<dbReference type="Gene3D" id="2.60.120.260">
    <property type="entry name" value="Galactose-binding domain-like"/>
    <property type="match status" value="1"/>
</dbReference>
<feature type="chain" id="PRO_5012528861" evidence="1">
    <location>
        <begin position="19"/>
        <end position="785"/>
    </location>
</feature>
<feature type="signal peptide" evidence="1">
    <location>
        <begin position="1"/>
        <end position="18"/>
    </location>
</feature>
<feature type="domain" description="Non-reducing end beta-L-arabinofuranosidase-like GH127 catalytic" evidence="2">
    <location>
        <begin position="30"/>
        <end position="409"/>
    </location>
</feature>
<organism evidence="6 7">
    <name type="scientific">Niastella populi</name>
    <dbReference type="NCBI Taxonomy" id="550983"/>
    <lineage>
        <taxon>Bacteria</taxon>
        <taxon>Pseudomonadati</taxon>
        <taxon>Bacteroidota</taxon>
        <taxon>Chitinophagia</taxon>
        <taxon>Chitinophagales</taxon>
        <taxon>Chitinophagaceae</taxon>
        <taxon>Niastella</taxon>
    </lineage>
</organism>
<dbReference type="SUPFAM" id="SSF49785">
    <property type="entry name" value="Galactose-binding domain-like"/>
    <property type="match status" value="1"/>
</dbReference>
<dbReference type="GO" id="GO:0005975">
    <property type="term" value="P:carbohydrate metabolic process"/>
    <property type="evidence" value="ECO:0007669"/>
    <property type="project" value="InterPro"/>
</dbReference>
<dbReference type="RefSeq" id="WP_081164822.1">
    <property type="nucleotide sequence ID" value="NZ_LWBP01000186.1"/>
</dbReference>
<evidence type="ECO:0000313" key="7">
    <source>
        <dbReference type="Proteomes" id="UP000192276"/>
    </source>
</evidence>
<dbReference type="SUPFAM" id="SSF48208">
    <property type="entry name" value="Six-hairpin glycosidases"/>
    <property type="match status" value="1"/>
</dbReference>
<evidence type="ECO:0000313" key="6">
    <source>
        <dbReference type="EMBL" id="OQP58908.1"/>
    </source>
</evidence>
<dbReference type="InterPro" id="IPR032275">
    <property type="entry name" value="DUF4986"/>
</dbReference>
<feature type="domain" description="Glycoside hydrolase GH146 substrate-binding" evidence="4">
    <location>
        <begin position="650"/>
        <end position="783"/>
    </location>
</feature>
<evidence type="ECO:0000259" key="4">
    <source>
        <dbReference type="Pfam" id="PF20620"/>
    </source>
</evidence>
<dbReference type="STRING" id="550983.A4R26_22270"/>
<dbReference type="InterPro" id="IPR008928">
    <property type="entry name" value="6-hairpin_glycosidase_sf"/>
</dbReference>
<dbReference type="GO" id="GO:0016787">
    <property type="term" value="F:hydrolase activity"/>
    <property type="evidence" value="ECO:0007669"/>
    <property type="project" value="UniProtKB-KW"/>
</dbReference>
<gene>
    <name evidence="6" type="ORF">A4R26_22270</name>
</gene>
<proteinExistence type="predicted"/>
<evidence type="ECO:0000259" key="5">
    <source>
        <dbReference type="Pfam" id="PF20736"/>
    </source>
</evidence>
<dbReference type="Proteomes" id="UP000192276">
    <property type="component" value="Unassembled WGS sequence"/>
</dbReference>
<dbReference type="PANTHER" id="PTHR31151">
    <property type="entry name" value="PROLINE-TRNA LIGASE (DUF1680)"/>
    <property type="match status" value="1"/>
</dbReference>
<comment type="caution">
    <text evidence="6">The sequence shown here is derived from an EMBL/GenBank/DDBJ whole genome shotgun (WGS) entry which is preliminary data.</text>
</comment>
<dbReference type="Pfam" id="PF20620">
    <property type="entry name" value="DUF6805"/>
    <property type="match status" value="1"/>
</dbReference>
<dbReference type="InterPro" id="IPR008979">
    <property type="entry name" value="Galactose-bd-like_sf"/>
</dbReference>
<evidence type="ECO:0000256" key="1">
    <source>
        <dbReference type="SAM" id="SignalP"/>
    </source>
</evidence>
<feature type="domain" description="Non-reducing end beta-L-arabinofuranosidase-like GH127 middle" evidence="5">
    <location>
        <begin position="420"/>
        <end position="515"/>
    </location>
</feature>
<dbReference type="Pfam" id="PF16375">
    <property type="entry name" value="DUF4986"/>
    <property type="match status" value="1"/>
</dbReference>
<evidence type="ECO:0000259" key="2">
    <source>
        <dbReference type="Pfam" id="PF07944"/>
    </source>
</evidence>
<dbReference type="PANTHER" id="PTHR31151:SF0">
    <property type="entry name" value="PROLINE-TRNA LIGASE (DUF1680)"/>
    <property type="match status" value="1"/>
</dbReference>
<dbReference type="Pfam" id="PF07944">
    <property type="entry name" value="Beta-AFase-like_GH127_cat"/>
    <property type="match status" value="1"/>
</dbReference>
<name>A0A1V9FKN0_9BACT</name>
<dbReference type="InterPro" id="IPR046544">
    <property type="entry name" value="GH146_SB_dom"/>
</dbReference>
<feature type="domain" description="DUF4986" evidence="3">
    <location>
        <begin position="543"/>
        <end position="626"/>
    </location>
</feature>
<dbReference type="AlphaFoldDB" id="A0A1V9FKN0"/>
<keyword evidence="7" id="KW-1185">Reference proteome</keyword>
<keyword evidence="1" id="KW-0732">Signal</keyword>
<dbReference type="InterPro" id="IPR012878">
    <property type="entry name" value="Beta-AFase-like_GH127_cat"/>
</dbReference>
<sequence length="785" mass="87971">MKRFAITAMMGLPLFTAAQGPVATFKPTQIQLQPGIFKEAENTDLKYIMSLNPDRLLAPFLREAGLTPKAASYPNWENTGLDGHIGGHYLSALSLMYASTGDKKVLERLNYMLTELKKCQDKNGDGYIGGVPGSKTFWAELAANKVTVGSFDINKKWVPFYNIHKTFAGLKDAWLHANSGLAKKMLIAYSNWLLNTTKGLSDSDIQHLLRSEHGGMNEVLAEVSVITGDKKYLELARRFSHQIIKEPLANRQDKLTGMHANTQIPKIIGFERIAGLSGDSTYHIAARFFWETVVNNRTVAIGGHGVREHFHPPDNFSSMTTSEQGPETCNSYNMLKLSKALYESEGLAKYIDYYERTQYNHILSSQHPEKGGFVYFTPMRPGHYRVYSQPETSFWCCVGSGLENHAKYNELIYAHTANALYVNLFIPSKVNWQQQGVVLSQQTRFPDEETTTLTIDAVKKPDFTLKVRYPVWVAPNAMVVTVNGEKVNYNAQPASFIAIKRKWKKGDKITVTLPMRTTTEQMPGGSDYVAVLHGPIVLAAKTGTSDLTGIYADDSRGGHIANGKKYPVQQMPMFVSPNANIAQQIKAVPGKNFTYTASELIYPENAKALELIPFFRLHDARYVIYWRQLSPEKLQVEQQRIAEEEAAKQKLDAITLDMVTAGEQQPESDHFIESEHSGTGSFNDRHWRDAKGWFSYKLTDKEKKADRLQVTYAGRDKDRRFTILVNNQPVQEVTLTGNNDNSFYTVDYPLPPALVQQGNGTLTVKFQAAAGSVAGGVYEVRLLKK</sequence>